<keyword evidence="3 5" id="KW-0460">Magnesium</keyword>
<dbReference type="KEGG" id="clw:CLAC_02640"/>
<dbReference type="GO" id="GO:0016829">
    <property type="term" value="F:lyase activity"/>
    <property type="evidence" value="ECO:0007669"/>
    <property type="project" value="UniProtKB-KW"/>
</dbReference>
<evidence type="ECO:0000256" key="5">
    <source>
        <dbReference type="PIRSR" id="PIRSR015582-2"/>
    </source>
</evidence>
<dbReference type="PANTHER" id="PTHR32308:SF10">
    <property type="entry name" value="CITRATE LYASE SUBUNIT BETA"/>
    <property type="match status" value="1"/>
</dbReference>
<dbReference type="Proteomes" id="UP000058446">
    <property type="component" value="Chromosome"/>
</dbReference>
<dbReference type="RefSeq" id="WP_053411569.1">
    <property type="nucleotide sequence ID" value="NZ_CP006841.1"/>
</dbReference>
<dbReference type="EMBL" id="CP006841">
    <property type="protein sequence ID" value="ALA66808.1"/>
    <property type="molecule type" value="Genomic_DNA"/>
</dbReference>
<evidence type="ECO:0000313" key="8">
    <source>
        <dbReference type="Proteomes" id="UP000058446"/>
    </source>
</evidence>
<reference evidence="7 8" key="1">
    <citation type="submission" date="2013-10" db="EMBL/GenBank/DDBJ databases">
        <title>Complete genome sequence of Corynebacterium lactis DSM 45799(T), isolated from raw cow milk.</title>
        <authorList>
            <person name="Ruckert C."/>
            <person name="Albersmeier A."/>
            <person name="Lipski A."/>
            <person name="Kalinowski J."/>
        </authorList>
    </citation>
    <scope>NUCLEOTIDE SEQUENCE [LARGE SCALE GENOMIC DNA]</scope>
    <source>
        <strain evidence="7 8">RW2-5</strain>
    </source>
</reference>
<feature type="domain" description="HpcH/HpaI aldolase/citrate lyase" evidence="6">
    <location>
        <begin position="17"/>
        <end position="235"/>
    </location>
</feature>
<organism evidence="7 8">
    <name type="scientific">Corynebacterium lactis RW2-5</name>
    <dbReference type="NCBI Taxonomy" id="1408189"/>
    <lineage>
        <taxon>Bacteria</taxon>
        <taxon>Bacillati</taxon>
        <taxon>Actinomycetota</taxon>
        <taxon>Actinomycetes</taxon>
        <taxon>Mycobacteriales</taxon>
        <taxon>Corynebacteriaceae</taxon>
        <taxon>Corynebacterium</taxon>
    </lineage>
</organism>
<dbReference type="Pfam" id="PF03328">
    <property type="entry name" value="HpcH_HpaI"/>
    <property type="match status" value="1"/>
</dbReference>
<keyword evidence="2 5" id="KW-0479">Metal-binding</keyword>
<keyword evidence="7" id="KW-0456">Lyase</keyword>
<proteinExistence type="predicted"/>
<keyword evidence="8" id="KW-1185">Reference proteome</keyword>
<accession>A0A0K2GYQ6</accession>
<dbReference type="InterPro" id="IPR015813">
    <property type="entry name" value="Pyrv/PenolPyrv_kinase-like_dom"/>
</dbReference>
<dbReference type="AlphaFoldDB" id="A0A0K2GYQ6"/>
<dbReference type="Gene3D" id="3.20.20.60">
    <property type="entry name" value="Phosphoenolpyruvate-binding domains"/>
    <property type="match status" value="1"/>
</dbReference>
<gene>
    <name evidence="7" type="ORF">CLAC_02640</name>
</gene>
<evidence type="ECO:0000256" key="1">
    <source>
        <dbReference type="ARBA" id="ARBA00001946"/>
    </source>
</evidence>
<dbReference type="OrthoDB" id="5172636at2"/>
<evidence type="ECO:0000256" key="4">
    <source>
        <dbReference type="PIRSR" id="PIRSR015582-1"/>
    </source>
</evidence>
<evidence type="ECO:0000259" key="6">
    <source>
        <dbReference type="Pfam" id="PF03328"/>
    </source>
</evidence>
<dbReference type="PIRSF" id="PIRSF015582">
    <property type="entry name" value="Cit_lyase_B"/>
    <property type="match status" value="1"/>
</dbReference>
<feature type="binding site" evidence="4">
    <location>
        <position position="71"/>
    </location>
    <ligand>
        <name>substrate</name>
    </ligand>
</feature>
<dbReference type="InterPro" id="IPR005000">
    <property type="entry name" value="Aldolase/citrate-lyase_domain"/>
</dbReference>
<name>A0A0K2GYQ6_9CORY</name>
<dbReference type="GO" id="GO:0000287">
    <property type="term" value="F:magnesium ion binding"/>
    <property type="evidence" value="ECO:0007669"/>
    <property type="project" value="TreeGrafter"/>
</dbReference>
<feature type="binding site" evidence="5">
    <location>
        <position position="150"/>
    </location>
    <ligand>
        <name>Mg(2+)</name>
        <dbReference type="ChEBI" id="CHEBI:18420"/>
    </ligand>
</feature>
<dbReference type="STRING" id="1408189.CLAC_02640"/>
<dbReference type="PATRIC" id="fig|1408189.4.peg.525"/>
<evidence type="ECO:0000256" key="3">
    <source>
        <dbReference type="ARBA" id="ARBA00022842"/>
    </source>
</evidence>
<sequence length="296" mass="31547">MTIQHSQTRWQPTGPAILFAPADRPERFAKASERADMVILDLEDGCRAENRPASRDAIRSCNLSPDSTIVRINPPETEDYTADLEMLRATAFRQVMLPKASSAKQVADLVADLGQGTQVIALIETPLGVLRAEEIAAADGTAALFWGAEDLVAGMSGTSSRFTDPEAQLAPGRIHSGAYRTVAAHARSTVHLAAAAYSKASLDSVYVDIADTDGLSAEAIDAAALGFAATVCIHPGQVPTIRAAYRPSDEEIDWATRLLREAAKNSGAFSFDGRMVDAPLFRQAEAIARRAGVGKQ</sequence>
<feature type="binding site" evidence="5">
    <location>
        <position position="124"/>
    </location>
    <ligand>
        <name>Mg(2+)</name>
        <dbReference type="ChEBI" id="CHEBI:18420"/>
    </ligand>
</feature>
<protein>
    <submittedName>
        <fullName evidence="7">Citrate lyase subunit beta</fullName>
    </submittedName>
</protein>
<dbReference type="InterPro" id="IPR011206">
    <property type="entry name" value="Citrate_lyase_beta/mcl1/mcl2"/>
</dbReference>
<evidence type="ECO:0000256" key="2">
    <source>
        <dbReference type="ARBA" id="ARBA00022723"/>
    </source>
</evidence>
<dbReference type="PANTHER" id="PTHR32308">
    <property type="entry name" value="LYASE BETA SUBUNIT, PUTATIVE (AFU_ORTHOLOGUE AFUA_4G13030)-RELATED"/>
    <property type="match status" value="1"/>
</dbReference>
<comment type="cofactor">
    <cofactor evidence="1">
        <name>Mg(2+)</name>
        <dbReference type="ChEBI" id="CHEBI:18420"/>
    </cofactor>
</comment>
<dbReference type="SUPFAM" id="SSF51621">
    <property type="entry name" value="Phosphoenolpyruvate/pyruvate domain"/>
    <property type="match status" value="1"/>
</dbReference>
<evidence type="ECO:0000313" key="7">
    <source>
        <dbReference type="EMBL" id="ALA66808.1"/>
    </source>
</evidence>
<dbReference type="InterPro" id="IPR040442">
    <property type="entry name" value="Pyrv_kinase-like_dom_sf"/>
</dbReference>
<dbReference type="GO" id="GO:0006107">
    <property type="term" value="P:oxaloacetate metabolic process"/>
    <property type="evidence" value="ECO:0007669"/>
    <property type="project" value="TreeGrafter"/>
</dbReference>
<feature type="binding site" evidence="4">
    <location>
        <position position="124"/>
    </location>
    <ligand>
        <name>substrate</name>
    </ligand>
</feature>